<evidence type="ECO:0000256" key="4">
    <source>
        <dbReference type="ARBA" id="ARBA00022490"/>
    </source>
</evidence>
<keyword evidence="13" id="KW-1185">Reference proteome</keyword>
<dbReference type="GO" id="GO:0005813">
    <property type="term" value="C:centrosome"/>
    <property type="evidence" value="ECO:0007669"/>
    <property type="project" value="UniProtKB-SubCell"/>
</dbReference>
<dbReference type="SUPFAM" id="SSF52821">
    <property type="entry name" value="Rhodanese/Cell cycle control phosphatase"/>
    <property type="match status" value="1"/>
</dbReference>
<evidence type="ECO:0000256" key="1">
    <source>
        <dbReference type="ARBA" id="ARBA00004120"/>
    </source>
</evidence>
<comment type="similarity">
    <text evidence="10">Belongs to the CEP41 family.</text>
</comment>
<keyword evidence="7" id="KW-0969">Cilium</keyword>
<sequence length="268" mass="31169">MENRLNKKPAFLDLDTNDKDILAAGMSRKIVARTKFEKYRRIKPQTLAKMMKDYNEEDDDRLYEDSYGGIMLKQHYNLFEEERKEDAKSGYEQESVYSNKTTESVASIFQANADFYETMEGKKNNTSKFEASSVAPTEELMETTSSMLLLDLRDVEDYVMAHIKGAISFPSPNIARDKFTKNIWQYKNKEDKIIIIYHKDEKCVIEAAELLVEKHFENIYIMNNGFEEFSQENPLLIEGKNAHLSNNVHTSTFSYKKPVKPLTECPFL</sequence>
<dbReference type="GO" id="GO:0036064">
    <property type="term" value="C:ciliary basal body"/>
    <property type="evidence" value="ECO:0007669"/>
    <property type="project" value="TreeGrafter"/>
</dbReference>
<dbReference type="InterPro" id="IPR051889">
    <property type="entry name" value="CEP41"/>
</dbReference>
<evidence type="ECO:0000259" key="11">
    <source>
        <dbReference type="PROSITE" id="PS50206"/>
    </source>
</evidence>
<dbReference type="EMBL" id="CAMPGE010016828">
    <property type="protein sequence ID" value="CAI2375361.1"/>
    <property type="molecule type" value="Genomic_DNA"/>
</dbReference>
<reference evidence="12" key="1">
    <citation type="submission" date="2023-07" db="EMBL/GenBank/DDBJ databases">
        <authorList>
            <consortium name="AG Swart"/>
            <person name="Singh M."/>
            <person name="Singh A."/>
            <person name="Seah K."/>
            <person name="Emmerich C."/>
        </authorList>
    </citation>
    <scope>NUCLEOTIDE SEQUENCE</scope>
    <source>
        <strain evidence="12">DP1</strain>
    </source>
</reference>
<keyword evidence="9" id="KW-0966">Cell projection</keyword>
<dbReference type="PROSITE" id="PS50206">
    <property type="entry name" value="RHODANESE_3"/>
    <property type="match status" value="1"/>
</dbReference>
<dbReference type="Proteomes" id="UP001295684">
    <property type="component" value="Unassembled WGS sequence"/>
</dbReference>
<dbReference type="CDD" id="cd00158">
    <property type="entry name" value="RHOD"/>
    <property type="match status" value="1"/>
</dbReference>
<dbReference type="PANTHER" id="PTHR44390:SF1">
    <property type="entry name" value="CENTROSOMAL PROTEIN OF 41 KDA"/>
    <property type="match status" value="1"/>
</dbReference>
<evidence type="ECO:0000256" key="7">
    <source>
        <dbReference type="ARBA" id="ARBA00023069"/>
    </source>
</evidence>
<keyword evidence="6" id="KW-0653">Protein transport</keyword>
<gene>
    <name evidence="12" type="ORF">ECRASSUSDP1_LOCUS16723</name>
</gene>
<dbReference type="Gene3D" id="3.40.250.10">
    <property type="entry name" value="Rhodanese-like domain"/>
    <property type="match status" value="1"/>
</dbReference>
<dbReference type="Pfam" id="PF00581">
    <property type="entry name" value="Rhodanese"/>
    <property type="match status" value="1"/>
</dbReference>
<evidence type="ECO:0000256" key="9">
    <source>
        <dbReference type="ARBA" id="ARBA00023273"/>
    </source>
</evidence>
<evidence type="ECO:0000256" key="8">
    <source>
        <dbReference type="ARBA" id="ARBA00023212"/>
    </source>
</evidence>
<evidence type="ECO:0000256" key="10">
    <source>
        <dbReference type="ARBA" id="ARBA00038465"/>
    </source>
</evidence>
<name>A0AAD1XMA0_EUPCR</name>
<dbReference type="AlphaFoldDB" id="A0AAD1XMA0"/>
<dbReference type="GO" id="GO:0060271">
    <property type="term" value="P:cilium assembly"/>
    <property type="evidence" value="ECO:0007669"/>
    <property type="project" value="TreeGrafter"/>
</dbReference>
<evidence type="ECO:0000256" key="5">
    <source>
        <dbReference type="ARBA" id="ARBA00022794"/>
    </source>
</evidence>
<dbReference type="InterPro" id="IPR036873">
    <property type="entry name" value="Rhodanese-like_dom_sf"/>
</dbReference>
<dbReference type="SMART" id="SM00450">
    <property type="entry name" value="RHOD"/>
    <property type="match status" value="1"/>
</dbReference>
<evidence type="ECO:0000256" key="3">
    <source>
        <dbReference type="ARBA" id="ARBA00022448"/>
    </source>
</evidence>
<dbReference type="PANTHER" id="PTHR44390">
    <property type="entry name" value="CENTROSOMAL PROTEIN OF 41 KDA"/>
    <property type="match status" value="1"/>
</dbReference>
<keyword evidence="5" id="KW-0970">Cilium biogenesis/degradation</keyword>
<comment type="subcellular location">
    <subcellularLocation>
        <location evidence="1">Cytoplasm</location>
        <location evidence="1">Cytoskeleton</location>
        <location evidence="1">Cilium basal body</location>
    </subcellularLocation>
    <subcellularLocation>
        <location evidence="2">Cytoplasm</location>
        <location evidence="2">Cytoskeleton</location>
        <location evidence="2">Microtubule organizing center</location>
        <location evidence="2">Centrosome</location>
    </subcellularLocation>
</comment>
<keyword evidence="4" id="KW-0963">Cytoplasm</keyword>
<evidence type="ECO:0000256" key="2">
    <source>
        <dbReference type="ARBA" id="ARBA00004300"/>
    </source>
</evidence>
<keyword evidence="8" id="KW-0206">Cytoskeleton</keyword>
<keyword evidence="3" id="KW-0813">Transport</keyword>
<protein>
    <recommendedName>
        <fullName evidence="11">Rhodanese domain-containing protein</fullName>
    </recommendedName>
</protein>
<evidence type="ECO:0000313" key="12">
    <source>
        <dbReference type="EMBL" id="CAI2375361.1"/>
    </source>
</evidence>
<accession>A0AAD1XMA0</accession>
<dbReference type="GO" id="GO:0015031">
    <property type="term" value="P:protein transport"/>
    <property type="evidence" value="ECO:0007669"/>
    <property type="project" value="UniProtKB-KW"/>
</dbReference>
<dbReference type="InterPro" id="IPR001763">
    <property type="entry name" value="Rhodanese-like_dom"/>
</dbReference>
<evidence type="ECO:0000256" key="6">
    <source>
        <dbReference type="ARBA" id="ARBA00022927"/>
    </source>
</evidence>
<organism evidence="12 13">
    <name type="scientific">Euplotes crassus</name>
    <dbReference type="NCBI Taxonomy" id="5936"/>
    <lineage>
        <taxon>Eukaryota</taxon>
        <taxon>Sar</taxon>
        <taxon>Alveolata</taxon>
        <taxon>Ciliophora</taxon>
        <taxon>Intramacronucleata</taxon>
        <taxon>Spirotrichea</taxon>
        <taxon>Hypotrichia</taxon>
        <taxon>Euplotida</taxon>
        <taxon>Euplotidae</taxon>
        <taxon>Moneuplotes</taxon>
    </lineage>
</organism>
<evidence type="ECO:0000313" key="13">
    <source>
        <dbReference type="Proteomes" id="UP001295684"/>
    </source>
</evidence>
<feature type="domain" description="Rhodanese" evidence="11">
    <location>
        <begin position="148"/>
        <end position="238"/>
    </location>
</feature>
<proteinExistence type="inferred from homology"/>
<comment type="caution">
    <text evidence="12">The sequence shown here is derived from an EMBL/GenBank/DDBJ whole genome shotgun (WGS) entry which is preliminary data.</text>
</comment>